<feature type="domain" description="Ketoreductase" evidence="3">
    <location>
        <begin position="7"/>
        <end position="206"/>
    </location>
</feature>
<dbReference type="PANTHER" id="PTHR45024">
    <property type="entry name" value="DEHYDROGENASES, SHORT CHAIN"/>
    <property type="match status" value="1"/>
</dbReference>
<reference evidence="4" key="1">
    <citation type="journal article" date="2015" name="Nature">
        <title>Complex archaea that bridge the gap between prokaryotes and eukaryotes.</title>
        <authorList>
            <person name="Spang A."/>
            <person name="Saw J.H."/>
            <person name="Jorgensen S.L."/>
            <person name="Zaremba-Niedzwiedzka K."/>
            <person name="Martijn J."/>
            <person name="Lind A.E."/>
            <person name="van Eijk R."/>
            <person name="Schleper C."/>
            <person name="Guy L."/>
            <person name="Ettema T.J."/>
        </authorList>
    </citation>
    <scope>NUCLEOTIDE SEQUENCE</scope>
</reference>
<evidence type="ECO:0000313" key="4">
    <source>
        <dbReference type="EMBL" id="KKL50786.1"/>
    </source>
</evidence>
<dbReference type="PRINTS" id="PR00081">
    <property type="entry name" value="GDHRDH"/>
</dbReference>
<dbReference type="GO" id="GO:0016491">
    <property type="term" value="F:oxidoreductase activity"/>
    <property type="evidence" value="ECO:0007669"/>
    <property type="project" value="UniProtKB-KW"/>
</dbReference>
<sequence>MGMLDGKVAIITGAGRGVGREEALAMAREGCNLVINDIGGGVSNIERETKVADAVVEECTKIGIKAVANYDSVTDFNNAKGMIDQAISEFGKLDIVVNNAGILRDRMIFNMTEAEFDAVIAVHLKGTFNLVRHAAEYFRKLGKEDPSLKNFGRIINTASDSGLYGNVGQSNYGAAKSGIATFTLIVAQELAKYATVNCVVPSARTRMTTDLTPKMVEWMNTKTEDGFDIFNPSHFAPLVVYLASDAASQVNGEVFRAVGDKVWIYRGWHAIKKISNNWKTFTPQQLAERVESELLKDLPGKREGAITPKELFS</sequence>
<evidence type="ECO:0000256" key="2">
    <source>
        <dbReference type="ARBA" id="ARBA00023002"/>
    </source>
</evidence>
<proteinExistence type="inferred from homology"/>
<gene>
    <name evidence="4" type="ORF">LCGC14_2302020</name>
</gene>
<comment type="caution">
    <text evidence="4">The sequence shown here is derived from an EMBL/GenBank/DDBJ whole genome shotgun (WGS) entry which is preliminary data.</text>
</comment>
<dbReference type="PROSITE" id="PS00061">
    <property type="entry name" value="ADH_SHORT"/>
    <property type="match status" value="1"/>
</dbReference>
<dbReference type="InterPro" id="IPR057326">
    <property type="entry name" value="KR_dom"/>
</dbReference>
<dbReference type="SUPFAM" id="SSF51735">
    <property type="entry name" value="NAD(P)-binding Rossmann-fold domains"/>
    <property type="match status" value="1"/>
</dbReference>
<organism evidence="4">
    <name type="scientific">marine sediment metagenome</name>
    <dbReference type="NCBI Taxonomy" id="412755"/>
    <lineage>
        <taxon>unclassified sequences</taxon>
        <taxon>metagenomes</taxon>
        <taxon>ecological metagenomes</taxon>
    </lineage>
</organism>
<evidence type="ECO:0000259" key="3">
    <source>
        <dbReference type="SMART" id="SM00822"/>
    </source>
</evidence>
<dbReference type="EMBL" id="LAZR01032473">
    <property type="protein sequence ID" value="KKL50786.1"/>
    <property type="molecule type" value="Genomic_DNA"/>
</dbReference>
<dbReference type="Gene3D" id="3.40.50.720">
    <property type="entry name" value="NAD(P)-binding Rossmann-like Domain"/>
    <property type="match status" value="1"/>
</dbReference>
<evidence type="ECO:0000256" key="1">
    <source>
        <dbReference type="ARBA" id="ARBA00006484"/>
    </source>
</evidence>
<dbReference type="PANTHER" id="PTHR45024:SF2">
    <property type="entry name" value="SCP2 DOMAIN-CONTAINING PROTEIN"/>
    <property type="match status" value="1"/>
</dbReference>
<dbReference type="InterPro" id="IPR020904">
    <property type="entry name" value="Sc_DH/Rdtase_CS"/>
</dbReference>
<dbReference type="InterPro" id="IPR002347">
    <property type="entry name" value="SDR_fam"/>
</dbReference>
<dbReference type="AlphaFoldDB" id="A0A0F9DAQ6"/>
<comment type="similarity">
    <text evidence="1">Belongs to the short-chain dehydrogenases/reductases (SDR) family.</text>
</comment>
<dbReference type="Pfam" id="PF00106">
    <property type="entry name" value="adh_short"/>
    <property type="match status" value="1"/>
</dbReference>
<dbReference type="SMART" id="SM00822">
    <property type="entry name" value="PKS_KR"/>
    <property type="match status" value="1"/>
</dbReference>
<accession>A0A0F9DAQ6</accession>
<protein>
    <recommendedName>
        <fullName evidence="3">Ketoreductase domain-containing protein</fullName>
    </recommendedName>
</protein>
<dbReference type="InterPro" id="IPR051687">
    <property type="entry name" value="Peroxisomal_Beta-Oxidation"/>
</dbReference>
<dbReference type="PRINTS" id="PR00080">
    <property type="entry name" value="SDRFAMILY"/>
</dbReference>
<dbReference type="InterPro" id="IPR036291">
    <property type="entry name" value="NAD(P)-bd_dom_sf"/>
</dbReference>
<keyword evidence="2" id="KW-0560">Oxidoreductase</keyword>
<name>A0A0F9DAQ6_9ZZZZ</name>